<organism evidence="2 3">
    <name type="scientific">Anabarilius grahami</name>
    <name type="common">Kanglang fish</name>
    <name type="synonym">Barilius grahami</name>
    <dbReference type="NCBI Taxonomy" id="495550"/>
    <lineage>
        <taxon>Eukaryota</taxon>
        <taxon>Metazoa</taxon>
        <taxon>Chordata</taxon>
        <taxon>Craniata</taxon>
        <taxon>Vertebrata</taxon>
        <taxon>Euteleostomi</taxon>
        <taxon>Actinopterygii</taxon>
        <taxon>Neopterygii</taxon>
        <taxon>Teleostei</taxon>
        <taxon>Ostariophysi</taxon>
        <taxon>Cypriniformes</taxon>
        <taxon>Xenocyprididae</taxon>
        <taxon>Xenocypridinae</taxon>
        <taxon>Xenocypridinae incertae sedis</taxon>
        <taxon>Anabarilius</taxon>
    </lineage>
</organism>
<protein>
    <submittedName>
        <fullName evidence="2">Uncharacterized protein</fullName>
    </submittedName>
</protein>
<reference evidence="2 3" key="1">
    <citation type="submission" date="2018-10" db="EMBL/GenBank/DDBJ databases">
        <title>Genome assembly for a Yunnan-Guizhou Plateau 3E fish, Anabarilius grahami (Regan), and its evolutionary and genetic applications.</title>
        <authorList>
            <person name="Jiang W."/>
        </authorList>
    </citation>
    <scope>NUCLEOTIDE SEQUENCE [LARGE SCALE GENOMIC DNA]</scope>
    <source>
        <strain evidence="2">AG-KIZ</strain>
        <tissue evidence="2">Muscle</tissue>
    </source>
</reference>
<feature type="region of interest" description="Disordered" evidence="1">
    <location>
        <begin position="65"/>
        <end position="99"/>
    </location>
</feature>
<sequence>MGELHMDPPSRQHLIIPAGSERVTAARPLPLKARVEQEETVSCMSRFPSALNTCSCAPASTCNACPADSESEQSGTSALIRSDGTPDVSGRPPERLNTS</sequence>
<evidence type="ECO:0000313" key="2">
    <source>
        <dbReference type="EMBL" id="ROK15891.1"/>
    </source>
</evidence>
<comment type="caution">
    <text evidence="2">The sequence shown here is derived from an EMBL/GenBank/DDBJ whole genome shotgun (WGS) entry which is preliminary data.</text>
</comment>
<dbReference type="Proteomes" id="UP000281406">
    <property type="component" value="Unassembled WGS sequence"/>
</dbReference>
<dbReference type="AlphaFoldDB" id="A0A3N0XXG1"/>
<gene>
    <name evidence="2" type="ORF">DPX16_10195</name>
</gene>
<accession>A0A3N0XXG1</accession>
<name>A0A3N0XXG1_ANAGA</name>
<keyword evidence="3" id="KW-1185">Reference proteome</keyword>
<dbReference type="EMBL" id="RJVU01057857">
    <property type="protein sequence ID" value="ROK15891.1"/>
    <property type="molecule type" value="Genomic_DNA"/>
</dbReference>
<evidence type="ECO:0000313" key="3">
    <source>
        <dbReference type="Proteomes" id="UP000281406"/>
    </source>
</evidence>
<evidence type="ECO:0000256" key="1">
    <source>
        <dbReference type="SAM" id="MobiDB-lite"/>
    </source>
</evidence>
<proteinExistence type="predicted"/>